<organism evidence="2 3">
    <name type="scientific">Racocetra fulgida</name>
    <dbReference type="NCBI Taxonomy" id="60492"/>
    <lineage>
        <taxon>Eukaryota</taxon>
        <taxon>Fungi</taxon>
        <taxon>Fungi incertae sedis</taxon>
        <taxon>Mucoromycota</taxon>
        <taxon>Glomeromycotina</taxon>
        <taxon>Glomeromycetes</taxon>
        <taxon>Diversisporales</taxon>
        <taxon>Gigasporaceae</taxon>
        <taxon>Racocetra</taxon>
    </lineage>
</organism>
<accession>A0A9N9IPV8</accession>
<sequence length="67" mass="7656">MKYPSLVSETDSPSTIRSELNYDVESSEIDPFYFEEPWQGNSDVNSNADEETWQDNSDVNSNADEET</sequence>
<dbReference type="OrthoDB" id="10447172at2759"/>
<gene>
    <name evidence="2" type="ORF">RFULGI_LOCUS13202</name>
</gene>
<comment type="caution">
    <text evidence="2">The sequence shown here is derived from an EMBL/GenBank/DDBJ whole genome shotgun (WGS) entry which is preliminary data.</text>
</comment>
<name>A0A9N9IPV8_9GLOM</name>
<evidence type="ECO:0000313" key="2">
    <source>
        <dbReference type="EMBL" id="CAG8745555.1"/>
    </source>
</evidence>
<dbReference type="Proteomes" id="UP000789396">
    <property type="component" value="Unassembled WGS sequence"/>
</dbReference>
<proteinExistence type="predicted"/>
<protein>
    <submittedName>
        <fullName evidence="2">7620_t:CDS:1</fullName>
    </submittedName>
</protein>
<feature type="compositionally biased region" description="Polar residues" evidence="1">
    <location>
        <begin position="7"/>
        <end position="18"/>
    </location>
</feature>
<keyword evidence="3" id="KW-1185">Reference proteome</keyword>
<feature type="compositionally biased region" description="Polar residues" evidence="1">
    <location>
        <begin position="54"/>
        <end position="67"/>
    </location>
</feature>
<evidence type="ECO:0000256" key="1">
    <source>
        <dbReference type="SAM" id="MobiDB-lite"/>
    </source>
</evidence>
<dbReference type="EMBL" id="CAJVPZ010033916">
    <property type="protein sequence ID" value="CAG8745555.1"/>
    <property type="molecule type" value="Genomic_DNA"/>
</dbReference>
<dbReference type="AlphaFoldDB" id="A0A9N9IPV8"/>
<feature type="non-terminal residue" evidence="2">
    <location>
        <position position="67"/>
    </location>
</feature>
<reference evidence="2" key="1">
    <citation type="submission" date="2021-06" db="EMBL/GenBank/DDBJ databases">
        <authorList>
            <person name="Kallberg Y."/>
            <person name="Tangrot J."/>
            <person name="Rosling A."/>
        </authorList>
    </citation>
    <scope>NUCLEOTIDE SEQUENCE</scope>
    <source>
        <strain evidence="2">IN212</strain>
    </source>
</reference>
<feature type="region of interest" description="Disordered" evidence="1">
    <location>
        <begin position="1"/>
        <end position="67"/>
    </location>
</feature>
<evidence type="ECO:0000313" key="3">
    <source>
        <dbReference type="Proteomes" id="UP000789396"/>
    </source>
</evidence>